<comment type="caution">
    <text evidence="2">The sequence shown here is derived from an EMBL/GenBank/DDBJ whole genome shotgun (WGS) entry which is preliminary data.</text>
</comment>
<organism evidence="2 3">
    <name type="scientific">Paenibacillus physcomitrellae</name>
    <dbReference type="NCBI Taxonomy" id="1619311"/>
    <lineage>
        <taxon>Bacteria</taxon>
        <taxon>Bacillati</taxon>
        <taxon>Bacillota</taxon>
        <taxon>Bacilli</taxon>
        <taxon>Bacillales</taxon>
        <taxon>Paenibacillaceae</taxon>
        <taxon>Paenibacillus</taxon>
    </lineage>
</organism>
<dbReference type="Proteomes" id="UP000609323">
    <property type="component" value="Unassembled WGS sequence"/>
</dbReference>
<dbReference type="EMBL" id="BMHF01000001">
    <property type="protein sequence ID" value="GGA25021.1"/>
    <property type="molecule type" value="Genomic_DNA"/>
</dbReference>
<gene>
    <name evidence="2" type="ORF">GCM10010917_07410</name>
</gene>
<evidence type="ECO:0000313" key="2">
    <source>
        <dbReference type="EMBL" id="GGA25021.1"/>
    </source>
</evidence>
<sequence length="186" mass="21144">MNGLSNVLSKITAALLAVLLLYGFPMLQNTKRQEDLSQLNAYRIVAQFVDAVRTKGYITPSMYNEFTGELGTMMEGFELEMEHRHKKYQPEYEDAADAATFLGKFSVHEEAHFGDEIMEQLFPIEPANSKLESRVYYLSAGDYFDVRLQDQSKRASSILNRFLYGEDFASSAAPLEYGGMVLNEDY</sequence>
<keyword evidence="1" id="KW-1133">Transmembrane helix</keyword>
<accession>A0ABQ1FQH7</accession>
<evidence type="ECO:0000313" key="3">
    <source>
        <dbReference type="Proteomes" id="UP000609323"/>
    </source>
</evidence>
<protein>
    <submittedName>
        <fullName evidence="2">Uncharacterized protein</fullName>
    </submittedName>
</protein>
<reference evidence="3" key="1">
    <citation type="journal article" date="2019" name="Int. J. Syst. Evol. Microbiol.">
        <title>The Global Catalogue of Microorganisms (GCM) 10K type strain sequencing project: providing services to taxonomists for standard genome sequencing and annotation.</title>
        <authorList>
            <consortium name="The Broad Institute Genomics Platform"/>
            <consortium name="The Broad Institute Genome Sequencing Center for Infectious Disease"/>
            <person name="Wu L."/>
            <person name="Ma J."/>
        </authorList>
    </citation>
    <scope>NUCLEOTIDE SEQUENCE [LARGE SCALE GENOMIC DNA]</scope>
    <source>
        <strain evidence="3">CGMCC 1.15044</strain>
    </source>
</reference>
<name>A0ABQ1FQH7_9BACL</name>
<feature type="transmembrane region" description="Helical" evidence="1">
    <location>
        <begin position="6"/>
        <end position="24"/>
    </location>
</feature>
<keyword evidence="3" id="KW-1185">Reference proteome</keyword>
<keyword evidence="1" id="KW-0812">Transmembrane</keyword>
<dbReference type="RefSeq" id="WP_229752501.1">
    <property type="nucleotide sequence ID" value="NZ_BMHF01000001.1"/>
</dbReference>
<proteinExistence type="predicted"/>
<keyword evidence="1" id="KW-0472">Membrane</keyword>
<evidence type="ECO:0000256" key="1">
    <source>
        <dbReference type="SAM" id="Phobius"/>
    </source>
</evidence>